<gene>
    <name evidence="2" type="ORF">FHR19_001295</name>
</gene>
<dbReference type="RefSeq" id="WP_184026073.1">
    <property type="nucleotide sequence ID" value="NZ_JACIJJ010000002.1"/>
</dbReference>
<dbReference type="PANTHER" id="PTHR37461:SF1">
    <property type="entry name" value="ANTI-SIGMA-K FACTOR RSKA"/>
    <property type="match status" value="1"/>
</dbReference>
<dbReference type="Pfam" id="PF10099">
    <property type="entry name" value="RskA_C"/>
    <property type="match status" value="1"/>
</dbReference>
<organism evidence="2 3">
    <name type="scientific">Sphingomonas yantingensis</name>
    <dbReference type="NCBI Taxonomy" id="1241761"/>
    <lineage>
        <taxon>Bacteria</taxon>
        <taxon>Pseudomonadati</taxon>
        <taxon>Pseudomonadota</taxon>
        <taxon>Alphaproteobacteria</taxon>
        <taxon>Sphingomonadales</taxon>
        <taxon>Sphingomonadaceae</taxon>
        <taxon>Sphingomonas</taxon>
    </lineage>
</organism>
<dbReference type="GO" id="GO:0005886">
    <property type="term" value="C:plasma membrane"/>
    <property type="evidence" value="ECO:0007669"/>
    <property type="project" value="InterPro"/>
</dbReference>
<keyword evidence="3" id="KW-1185">Reference proteome</keyword>
<accession>A0A7W9EIH7</accession>
<feature type="domain" description="Anti-sigma K factor RskA C-terminal" evidence="1">
    <location>
        <begin position="96"/>
        <end position="221"/>
    </location>
</feature>
<sequence>MAEPLDPDLDALAAELALGLLTGDERARALRLSLSDRAFAEAVDAWRARLDPMYDGFEAQPAPDVWPAIAARLGPGGADMGKRLRRWRWTAIGSTGIAAAFAAAFLLARPEPVTIVREVVRAPAEATVAQLGGAEGTLLAANYAPGDGDLRIRAVSLPQSDRVPELWVIPADGVPRSLGLLEGAGTTRVKVPAALQALIVDGATLAVSLELPDGAPHQAPSAAPIATGKITRI</sequence>
<dbReference type="InterPro" id="IPR051474">
    <property type="entry name" value="Anti-sigma-K/W_factor"/>
</dbReference>
<protein>
    <submittedName>
        <fullName evidence="2">Anti-sigma-K factor RskA</fullName>
    </submittedName>
</protein>
<evidence type="ECO:0000313" key="3">
    <source>
        <dbReference type="Proteomes" id="UP000557739"/>
    </source>
</evidence>
<evidence type="ECO:0000259" key="1">
    <source>
        <dbReference type="Pfam" id="PF10099"/>
    </source>
</evidence>
<dbReference type="AlphaFoldDB" id="A0A7W9EIH7"/>
<dbReference type="Proteomes" id="UP000557739">
    <property type="component" value="Unassembled WGS sequence"/>
</dbReference>
<comment type="caution">
    <text evidence="2">The sequence shown here is derived from an EMBL/GenBank/DDBJ whole genome shotgun (WGS) entry which is preliminary data.</text>
</comment>
<dbReference type="PANTHER" id="PTHR37461">
    <property type="entry name" value="ANTI-SIGMA-K FACTOR RSKA"/>
    <property type="match status" value="1"/>
</dbReference>
<dbReference type="GO" id="GO:0016989">
    <property type="term" value="F:sigma factor antagonist activity"/>
    <property type="evidence" value="ECO:0007669"/>
    <property type="project" value="TreeGrafter"/>
</dbReference>
<evidence type="ECO:0000313" key="2">
    <source>
        <dbReference type="EMBL" id="MBB5697950.1"/>
    </source>
</evidence>
<reference evidence="2 3" key="1">
    <citation type="submission" date="2020-08" db="EMBL/GenBank/DDBJ databases">
        <title>Genomic Encyclopedia of Type Strains, Phase IV (KMG-IV): sequencing the most valuable type-strain genomes for metagenomic binning, comparative biology and taxonomic classification.</title>
        <authorList>
            <person name="Goeker M."/>
        </authorList>
    </citation>
    <scope>NUCLEOTIDE SEQUENCE [LARGE SCALE GENOMIC DNA]</scope>
    <source>
        <strain evidence="2 3">DSM 27244</strain>
    </source>
</reference>
<name>A0A7W9EIH7_9SPHN</name>
<dbReference type="InterPro" id="IPR018764">
    <property type="entry name" value="RskA_C"/>
</dbReference>
<dbReference type="GO" id="GO:0006417">
    <property type="term" value="P:regulation of translation"/>
    <property type="evidence" value="ECO:0007669"/>
    <property type="project" value="TreeGrafter"/>
</dbReference>
<dbReference type="EMBL" id="JACIJJ010000002">
    <property type="protein sequence ID" value="MBB5697950.1"/>
    <property type="molecule type" value="Genomic_DNA"/>
</dbReference>
<proteinExistence type="predicted"/>